<dbReference type="AlphaFoldDB" id="A0A2T3FPP9"/>
<accession>A0A2T3FPP9</accession>
<dbReference type="Pfam" id="PF20434">
    <property type="entry name" value="BD-FAE"/>
    <property type="match status" value="1"/>
</dbReference>
<keyword evidence="1" id="KW-0378">Hydrolase</keyword>
<dbReference type="GO" id="GO:0016787">
    <property type="term" value="F:hydrolase activity"/>
    <property type="evidence" value="ECO:0007669"/>
    <property type="project" value="UniProtKB-KW"/>
</dbReference>
<reference evidence="4" key="1">
    <citation type="submission" date="2018-03" db="EMBL/GenBank/DDBJ databases">
        <title>Lachnoclostridium SNUG30370 gen.nov., sp.nov., isolated from human faeces.</title>
        <authorList>
            <person name="Seo B."/>
            <person name="Jeon K."/>
            <person name="Ko G."/>
        </authorList>
    </citation>
    <scope>NUCLEOTIDE SEQUENCE [LARGE SCALE GENOMIC DNA]</scope>
    <source>
        <strain evidence="4">SNUG30370</strain>
    </source>
</reference>
<dbReference type="GeneID" id="77471683"/>
<dbReference type="RefSeq" id="WP_106988668.1">
    <property type="nucleotide sequence ID" value="NZ_PYLP01000019.1"/>
</dbReference>
<evidence type="ECO:0000313" key="4">
    <source>
        <dbReference type="Proteomes" id="UP000241201"/>
    </source>
</evidence>
<dbReference type="InterPro" id="IPR050300">
    <property type="entry name" value="GDXG_lipolytic_enzyme"/>
</dbReference>
<dbReference type="EMBL" id="PYLP01000019">
    <property type="protein sequence ID" value="PST37258.1"/>
    <property type="molecule type" value="Genomic_DNA"/>
</dbReference>
<comment type="caution">
    <text evidence="3">The sequence shown here is derived from an EMBL/GenBank/DDBJ whole genome shotgun (WGS) entry which is preliminary data.</text>
</comment>
<protein>
    <recommendedName>
        <fullName evidence="2">BD-FAE-like domain-containing protein</fullName>
    </recommendedName>
</protein>
<keyword evidence="4" id="KW-1185">Reference proteome</keyword>
<dbReference type="Gene3D" id="3.40.50.1820">
    <property type="entry name" value="alpha/beta hydrolase"/>
    <property type="match status" value="1"/>
</dbReference>
<dbReference type="InterPro" id="IPR029058">
    <property type="entry name" value="AB_hydrolase_fold"/>
</dbReference>
<feature type="domain" description="BD-FAE-like" evidence="2">
    <location>
        <begin position="36"/>
        <end position="218"/>
    </location>
</feature>
<sequence>MDKEKIHIFNGATLYSYIIKPSYQLKRNTDKWNNDLNPAVLILPGGGYKRIEDCENSPVVFSFLNAGYSCFVLEYSCNDDSKYPNPILEGFESLKYIRKNANNFKIDSNKIICCGFSAGGHLASLLGCKNIAEYLGYNYESVKLNATILGYPLIDMKTYYENHPNKFGKFGLMVSDMDIIDCINPTLYVDGNYPPAFIWNTQEDDLVDCEQSIEFVKKIVEVKGIVEYHMFTYGVHGLSLNNILTNKGNILNNHMKSPNVSKWFEMAIEWLNRVLEVK</sequence>
<dbReference type="PANTHER" id="PTHR48081">
    <property type="entry name" value="AB HYDROLASE SUPERFAMILY PROTEIN C4A8.06C"/>
    <property type="match status" value="1"/>
</dbReference>
<gene>
    <name evidence="3" type="ORF">C7U55_11375</name>
</gene>
<evidence type="ECO:0000313" key="3">
    <source>
        <dbReference type="EMBL" id="PST37258.1"/>
    </source>
</evidence>
<evidence type="ECO:0000256" key="1">
    <source>
        <dbReference type="ARBA" id="ARBA00022801"/>
    </source>
</evidence>
<evidence type="ECO:0000259" key="2">
    <source>
        <dbReference type="Pfam" id="PF20434"/>
    </source>
</evidence>
<dbReference type="PANTHER" id="PTHR48081:SF6">
    <property type="entry name" value="PEPTIDASE S9 PROLYL OLIGOPEPTIDASE CATALYTIC DOMAIN-CONTAINING PROTEIN"/>
    <property type="match status" value="1"/>
</dbReference>
<dbReference type="InterPro" id="IPR049492">
    <property type="entry name" value="BD-FAE-like_dom"/>
</dbReference>
<dbReference type="Proteomes" id="UP000241201">
    <property type="component" value="Unassembled WGS sequence"/>
</dbReference>
<proteinExistence type="predicted"/>
<organism evidence="3 4">
    <name type="scientific">Faecalibacillus faecis</name>
    <dbReference type="NCBI Taxonomy" id="1982628"/>
    <lineage>
        <taxon>Bacteria</taxon>
        <taxon>Bacillati</taxon>
        <taxon>Bacillota</taxon>
        <taxon>Erysipelotrichia</taxon>
        <taxon>Erysipelotrichales</taxon>
        <taxon>Coprobacillaceae</taxon>
        <taxon>Faecalibacillus</taxon>
    </lineage>
</organism>
<name>A0A2T3FPP9_9FIRM</name>
<dbReference type="SUPFAM" id="SSF53474">
    <property type="entry name" value="alpha/beta-Hydrolases"/>
    <property type="match status" value="1"/>
</dbReference>